<reference evidence="2 3" key="1">
    <citation type="submission" date="2022-12" db="EMBL/GenBank/DDBJ databases">
        <title>Polyphasic characterization of Geotalea uranireducens NIT-SL11 newly isolated from a complex of sewage sludge and microbially reduced graphene oxide.</title>
        <authorList>
            <person name="Xie L."/>
            <person name="Yoshida N."/>
            <person name="Meng L."/>
        </authorList>
    </citation>
    <scope>NUCLEOTIDE SEQUENCE [LARGE SCALE GENOMIC DNA]</scope>
    <source>
        <strain evidence="2 3">NIT-SL11</strain>
    </source>
</reference>
<dbReference type="EMBL" id="AP027151">
    <property type="protein sequence ID" value="BDV42420.1"/>
    <property type="molecule type" value="Genomic_DNA"/>
</dbReference>
<name>A0ABM8EJ16_9BACT</name>
<organism evidence="2 3">
    <name type="scientific">Geotalea uraniireducens</name>
    <dbReference type="NCBI Taxonomy" id="351604"/>
    <lineage>
        <taxon>Bacteria</taxon>
        <taxon>Pseudomonadati</taxon>
        <taxon>Thermodesulfobacteriota</taxon>
        <taxon>Desulfuromonadia</taxon>
        <taxon>Geobacterales</taxon>
        <taxon>Geobacteraceae</taxon>
        <taxon>Geotalea</taxon>
    </lineage>
</organism>
<dbReference type="RefSeq" id="WP_282002867.1">
    <property type="nucleotide sequence ID" value="NZ_AP027151.1"/>
</dbReference>
<dbReference type="Pfam" id="PF06252">
    <property type="entry name" value="GemA"/>
    <property type="match status" value="1"/>
</dbReference>
<dbReference type="Proteomes" id="UP001317705">
    <property type="component" value="Chromosome"/>
</dbReference>
<dbReference type="InterPro" id="IPR009363">
    <property type="entry name" value="Phage_Mu_Gp16"/>
</dbReference>
<evidence type="ECO:0000256" key="1">
    <source>
        <dbReference type="SAM" id="MobiDB-lite"/>
    </source>
</evidence>
<protein>
    <submittedName>
        <fullName evidence="2">Uncharacterized protein</fullName>
    </submittedName>
</protein>
<accession>A0ABM8EJ16</accession>
<sequence>MASRPFEKRTPEEQWNIDRPRIHALKNKVMATRPDYTDDNYRDTILDISKGRTDSSKELSERQRQELIGRLSVLAGEEPRRTWQPRDKKSYPGRPKNMDKPGHSRAEQLGKIEALLTVGGKAWAYADAIAKAVCKVDRVAWVTTGDLYKIITALRKQAKREGWDLSGEK</sequence>
<proteinExistence type="predicted"/>
<evidence type="ECO:0000313" key="3">
    <source>
        <dbReference type="Proteomes" id="UP001317705"/>
    </source>
</evidence>
<keyword evidence="3" id="KW-1185">Reference proteome</keyword>
<feature type="region of interest" description="Disordered" evidence="1">
    <location>
        <begin position="77"/>
        <end position="104"/>
    </location>
</feature>
<evidence type="ECO:0000313" key="2">
    <source>
        <dbReference type="EMBL" id="BDV42420.1"/>
    </source>
</evidence>
<gene>
    <name evidence="2" type="ORF">GURASL_13430</name>
</gene>